<dbReference type="InterPro" id="IPR010200">
    <property type="entry name" value="HflC"/>
</dbReference>
<dbReference type="InterPro" id="IPR036013">
    <property type="entry name" value="Band_7/SPFH_dom_sf"/>
</dbReference>
<feature type="domain" description="Band 7" evidence="7">
    <location>
        <begin position="23"/>
        <end position="184"/>
    </location>
</feature>
<dbReference type="GO" id="GO:0008233">
    <property type="term" value="F:peptidase activity"/>
    <property type="evidence" value="ECO:0007669"/>
    <property type="project" value="UniProtKB-KW"/>
</dbReference>
<evidence type="ECO:0000256" key="1">
    <source>
        <dbReference type="ARBA" id="ARBA00004167"/>
    </source>
</evidence>
<dbReference type="OrthoDB" id="9812991at2"/>
<dbReference type="Gene3D" id="3.30.479.30">
    <property type="entry name" value="Band 7 domain"/>
    <property type="match status" value="1"/>
</dbReference>
<evidence type="ECO:0000313" key="8">
    <source>
        <dbReference type="EMBL" id="RXT44246.1"/>
    </source>
</evidence>
<reference evidence="8 9" key="1">
    <citation type="submission" date="2017-03" db="EMBL/GenBank/DDBJ databases">
        <authorList>
            <person name="Safronova V.I."/>
            <person name="Sazanova A.L."/>
            <person name="Chirak E.R."/>
        </authorList>
    </citation>
    <scope>NUCLEOTIDE SEQUENCE [LARGE SCALE GENOMIC DNA]</scope>
    <source>
        <strain evidence="8 9">Opo-243</strain>
    </source>
</reference>
<protein>
    <recommendedName>
        <fullName evidence="6">Protein HflC</fullName>
    </recommendedName>
</protein>
<dbReference type="GO" id="GO:0016020">
    <property type="term" value="C:membrane"/>
    <property type="evidence" value="ECO:0007669"/>
    <property type="project" value="UniProtKB-SubCell"/>
</dbReference>
<comment type="subcellular location">
    <subcellularLocation>
        <location evidence="1">Membrane</location>
        <topology evidence="1">Single-pass membrane protein</topology>
    </subcellularLocation>
</comment>
<evidence type="ECO:0000313" key="9">
    <source>
        <dbReference type="Proteomes" id="UP000290819"/>
    </source>
</evidence>
<keyword evidence="3" id="KW-0812">Transmembrane</keyword>
<organism evidence="8 9">
    <name type="scientific">Bradyrhizobium betae</name>
    <dbReference type="NCBI Taxonomy" id="244734"/>
    <lineage>
        <taxon>Bacteria</taxon>
        <taxon>Pseudomonadati</taxon>
        <taxon>Pseudomonadota</taxon>
        <taxon>Alphaproteobacteria</taxon>
        <taxon>Hyphomicrobiales</taxon>
        <taxon>Nitrobacteraceae</taxon>
        <taxon>Bradyrhizobium</taxon>
    </lineage>
</organism>
<dbReference type="PANTHER" id="PTHR42911:SF1">
    <property type="entry name" value="MODULATOR OF FTSH PROTEASE HFLC"/>
    <property type="match status" value="1"/>
</dbReference>
<dbReference type="PIRSF" id="PIRSF005651">
    <property type="entry name" value="HflC"/>
    <property type="match status" value="1"/>
</dbReference>
<dbReference type="SMART" id="SM00244">
    <property type="entry name" value="PHB"/>
    <property type="match status" value="1"/>
</dbReference>
<comment type="function">
    <text evidence="6">HflC and HflK could regulate a protease.</text>
</comment>
<keyword evidence="4" id="KW-1133">Transmembrane helix</keyword>
<comment type="similarity">
    <text evidence="2 6">Belongs to the band 7/mec-2 family. HflC subfamily.</text>
</comment>
<name>A0A4Q1V1J3_9BRAD</name>
<evidence type="ECO:0000256" key="2">
    <source>
        <dbReference type="ARBA" id="ARBA00007862"/>
    </source>
</evidence>
<dbReference type="CDD" id="cd03405">
    <property type="entry name" value="SPFH_HflC"/>
    <property type="match status" value="1"/>
</dbReference>
<dbReference type="Proteomes" id="UP000290819">
    <property type="component" value="Unassembled WGS sequence"/>
</dbReference>
<keyword evidence="9" id="KW-1185">Reference proteome</keyword>
<sequence length="298" mass="33634">MRSPVTGIVTLLALLLVVIVGYMSLFTVQQTEQTIVLQFGKPVDVVTDPGLHFKAPWNSVINIDNRILDLENPSQEAIASDQKRLVVDAFARYRIKDALRFYQSVGSIQAANIQLTTLLNAALRRVLGEVTFINVVRDDREKLMQRIRDQLDREADGYGIQVVDVRIRRADLPEQNSQAVYLRMKTEREREAAEFRAQGGQKAQEIRSKADREATVIEAEARSQAEQTRGVGDAERNRLFAEAYGKDADFFAFYRSMAAYETGMKSSDTRFLLRPDSDFFRFFGNPSGKTSTATPAKP</sequence>
<dbReference type="InterPro" id="IPR001107">
    <property type="entry name" value="Band_7"/>
</dbReference>
<comment type="caution">
    <text evidence="8">The sequence shown here is derived from an EMBL/GenBank/DDBJ whole genome shotgun (WGS) entry which is preliminary data.</text>
</comment>
<evidence type="ECO:0000256" key="6">
    <source>
        <dbReference type="PIRNR" id="PIRNR005651"/>
    </source>
</evidence>
<keyword evidence="8" id="KW-0645">Protease</keyword>
<dbReference type="PANTHER" id="PTHR42911">
    <property type="entry name" value="MODULATOR OF FTSH PROTEASE HFLC"/>
    <property type="match status" value="1"/>
</dbReference>
<keyword evidence="8" id="KW-0378">Hydrolase</keyword>
<dbReference type="GO" id="GO:0006508">
    <property type="term" value="P:proteolysis"/>
    <property type="evidence" value="ECO:0007669"/>
    <property type="project" value="UniProtKB-KW"/>
</dbReference>
<evidence type="ECO:0000256" key="5">
    <source>
        <dbReference type="ARBA" id="ARBA00023136"/>
    </source>
</evidence>
<dbReference type="RefSeq" id="WP_129272497.1">
    <property type="nucleotide sequence ID" value="NZ_MZXW01000024.1"/>
</dbReference>
<evidence type="ECO:0000259" key="7">
    <source>
        <dbReference type="SMART" id="SM00244"/>
    </source>
</evidence>
<gene>
    <name evidence="8" type="ORF">B5V03_21880</name>
</gene>
<evidence type="ECO:0000256" key="3">
    <source>
        <dbReference type="ARBA" id="ARBA00022692"/>
    </source>
</evidence>
<keyword evidence="5" id="KW-0472">Membrane</keyword>
<evidence type="ECO:0000256" key="4">
    <source>
        <dbReference type="ARBA" id="ARBA00022989"/>
    </source>
</evidence>
<proteinExistence type="inferred from homology"/>
<dbReference type="SUPFAM" id="SSF117892">
    <property type="entry name" value="Band 7/SPFH domain"/>
    <property type="match status" value="1"/>
</dbReference>
<dbReference type="Pfam" id="PF01145">
    <property type="entry name" value="Band_7"/>
    <property type="match status" value="1"/>
</dbReference>
<dbReference type="AlphaFoldDB" id="A0A4Q1V1J3"/>
<dbReference type="EMBL" id="MZXW01000024">
    <property type="protein sequence ID" value="RXT44246.1"/>
    <property type="molecule type" value="Genomic_DNA"/>
</dbReference>
<accession>A0A4Q1V1J3</accession>